<evidence type="ECO:0000313" key="3">
    <source>
        <dbReference type="WBParaSite" id="SMUV_0001012901-mRNA-1"/>
    </source>
</evidence>
<keyword evidence="1" id="KW-1133">Transmembrane helix</keyword>
<keyword evidence="2" id="KW-1185">Reference proteome</keyword>
<name>A0A0N5AYS9_9BILA</name>
<feature type="transmembrane region" description="Helical" evidence="1">
    <location>
        <begin position="49"/>
        <end position="67"/>
    </location>
</feature>
<organism evidence="2 3">
    <name type="scientific">Syphacia muris</name>
    <dbReference type="NCBI Taxonomy" id="451379"/>
    <lineage>
        <taxon>Eukaryota</taxon>
        <taxon>Metazoa</taxon>
        <taxon>Ecdysozoa</taxon>
        <taxon>Nematoda</taxon>
        <taxon>Chromadorea</taxon>
        <taxon>Rhabditida</taxon>
        <taxon>Spirurina</taxon>
        <taxon>Oxyuridomorpha</taxon>
        <taxon>Oxyuroidea</taxon>
        <taxon>Oxyuridae</taxon>
        <taxon>Syphacia</taxon>
    </lineage>
</organism>
<evidence type="ECO:0000256" key="1">
    <source>
        <dbReference type="SAM" id="Phobius"/>
    </source>
</evidence>
<dbReference type="Proteomes" id="UP000046393">
    <property type="component" value="Unplaced"/>
</dbReference>
<accession>A0A0N5AYS9</accession>
<keyword evidence="1" id="KW-0812">Transmembrane</keyword>
<dbReference type="STRING" id="451379.A0A0N5AYS9"/>
<dbReference type="AlphaFoldDB" id="A0A0N5AYS9"/>
<proteinExistence type="predicted"/>
<reference evidence="3" key="1">
    <citation type="submission" date="2017-02" db="UniProtKB">
        <authorList>
            <consortium name="WormBaseParasite"/>
        </authorList>
    </citation>
    <scope>IDENTIFICATION</scope>
</reference>
<keyword evidence="1" id="KW-0472">Membrane</keyword>
<feature type="transmembrane region" description="Helical" evidence="1">
    <location>
        <begin position="138"/>
        <end position="155"/>
    </location>
</feature>
<sequence length="207" mass="23559">MNFKGTEIIDSAKLPAQEMTSGSEEWIADFENINTHNMDKYNTLTNNKVLLIFFGVTFPVWLAVSIVEEALALKFQWSSSAVYHHFLNSLNIDPKSVELHFFHIYGSNAPKLENVPFDSLAVPPVKFDWKNSGLTNPLSSGCLFLGGFAILSFHYRSLFEQIMKSEPVEHHYLSRNELSLDARALHDQLPDLDYMLSNVLLFSVTDR</sequence>
<dbReference type="WBParaSite" id="SMUV_0001012901-mRNA-1">
    <property type="protein sequence ID" value="SMUV_0001012901-mRNA-1"/>
    <property type="gene ID" value="SMUV_0001012901"/>
</dbReference>
<evidence type="ECO:0000313" key="2">
    <source>
        <dbReference type="Proteomes" id="UP000046393"/>
    </source>
</evidence>
<protein>
    <submittedName>
        <fullName evidence="3">Thioredoxin-like_fold domain-containing protein</fullName>
    </submittedName>
</protein>